<protein>
    <submittedName>
        <fullName evidence="8">Polysulfide reductase</fullName>
    </submittedName>
</protein>
<evidence type="ECO:0000256" key="4">
    <source>
        <dbReference type="ARBA" id="ARBA00022692"/>
    </source>
</evidence>
<comment type="caution">
    <text evidence="8">The sequence shown here is derived from an EMBL/GenBank/DDBJ whole genome shotgun (WGS) entry which is preliminary data.</text>
</comment>
<feature type="transmembrane region" description="Helical" evidence="7">
    <location>
        <begin position="71"/>
        <end position="89"/>
    </location>
</feature>
<evidence type="ECO:0000313" key="8">
    <source>
        <dbReference type="EMBL" id="PZG02940.1"/>
    </source>
</evidence>
<comment type="subcellular location">
    <subcellularLocation>
        <location evidence="1">Cell membrane</location>
        <topology evidence="1">Multi-pass membrane protein</topology>
    </subcellularLocation>
</comment>
<feature type="transmembrane region" description="Helical" evidence="7">
    <location>
        <begin position="37"/>
        <end position="59"/>
    </location>
</feature>
<dbReference type="Proteomes" id="UP000248749">
    <property type="component" value="Unassembled WGS sequence"/>
</dbReference>
<reference evidence="8 9" key="1">
    <citation type="submission" date="2018-01" db="EMBL/GenBank/DDBJ databases">
        <title>Draft genome sequence of Salinispora sp. 13K206.</title>
        <authorList>
            <person name="Sahin N."/>
            <person name="Saygin H."/>
            <person name="Ay H."/>
        </authorList>
    </citation>
    <scope>NUCLEOTIDE SEQUENCE [LARGE SCALE GENOMIC DNA]</scope>
    <source>
        <strain evidence="8 9">13K206</strain>
    </source>
</reference>
<dbReference type="InterPro" id="IPR005614">
    <property type="entry name" value="NrfD-like"/>
</dbReference>
<evidence type="ECO:0000256" key="1">
    <source>
        <dbReference type="ARBA" id="ARBA00004651"/>
    </source>
</evidence>
<keyword evidence="5 7" id="KW-1133">Transmembrane helix</keyword>
<keyword evidence="9" id="KW-1185">Reference proteome</keyword>
<dbReference type="Pfam" id="PF03916">
    <property type="entry name" value="NrfD"/>
    <property type="match status" value="1"/>
</dbReference>
<organism evidence="8 9">
    <name type="scientific">Micromonospora deserti</name>
    <dbReference type="NCBI Taxonomy" id="2070366"/>
    <lineage>
        <taxon>Bacteria</taxon>
        <taxon>Bacillati</taxon>
        <taxon>Actinomycetota</taxon>
        <taxon>Actinomycetes</taxon>
        <taxon>Micromonosporales</taxon>
        <taxon>Micromonosporaceae</taxon>
        <taxon>Micromonospora</taxon>
    </lineage>
</organism>
<keyword evidence="3" id="KW-1003">Cell membrane</keyword>
<dbReference type="RefSeq" id="WP_111132130.1">
    <property type="nucleotide sequence ID" value="NZ_POUB01000002.1"/>
</dbReference>
<feature type="transmembrane region" description="Helical" evidence="7">
    <location>
        <begin position="109"/>
        <end position="131"/>
    </location>
</feature>
<dbReference type="Gene3D" id="1.20.1630.10">
    <property type="entry name" value="Formate dehydrogenase/DMSO reductase domain"/>
    <property type="match status" value="1"/>
</dbReference>
<dbReference type="AlphaFoldDB" id="A0A2W2DPR7"/>
<dbReference type="OrthoDB" id="112837at2"/>
<comment type="similarity">
    <text evidence="2">Belongs to the NrfD family.</text>
</comment>
<evidence type="ECO:0000256" key="3">
    <source>
        <dbReference type="ARBA" id="ARBA00022475"/>
    </source>
</evidence>
<dbReference type="InterPro" id="IPR052049">
    <property type="entry name" value="Electron_transfer_protein"/>
</dbReference>
<evidence type="ECO:0000256" key="6">
    <source>
        <dbReference type="ARBA" id="ARBA00023136"/>
    </source>
</evidence>
<evidence type="ECO:0000256" key="2">
    <source>
        <dbReference type="ARBA" id="ARBA00008929"/>
    </source>
</evidence>
<evidence type="ECO:0000256" key="5">
    <source>
        <dbReference type="ARBA" id="ARBA00022989"/>
    </source>
</evidence>
<proteinExistence type="inferred from homology"/>
<dbReference type="GO" id="GO:0005886">
    <property type="term" value="C:plasma membrane"/>
    <property type="evidence" value="ECO:0007669"/>
    <property type="project" value="UniProtKB-SubCell"/>
</dbReference>
<evidence type="ECO:0000313" key="9">
    <source>
        <dbReference type="Proteomes" id="UP000248749"/>
    </source>
</evidence>
<keyword evidence="6 7" id="KW-0472">Membrane</keyword>
<sequence>MTAVRRGVGTEPAVPPAQFASYYGRPIIKAAPWRRDIALYFFSGGLAAGSALLAAGADLTGRPALRRASRLTALGALGAGTYFLINDLGRPDRFHHMLRVAKPTSPLSMGTWILAAFGPPLAVAAVSEVAPRLPRRGMLGLAGRLLPPIGRANGLAAAALAPAVATYTAVLLADTAVPAWRDAWADLPYLASGSSLVAAAGAGLVTAPTAQAGPARRMALAGAGIELVAERRIGRLGLTGEPYRRGRSGALLRTGRVLLVAGTVGALLGRRSRLLSMVSGAALVASSLATRLGIFRVGTASASDPKYTVVPQRERLDQRGGAPADGTAAAA</sequence>
<accession>A0A2W2DPR7</accession>
<dbReference type="PANTHER" id="PTHR34856:SF2">
    <property type="entry name" value="PROTEIN NRFD"/>
    <property type="match status" value="1"/>
</dbReference>
<evidence type="ECO:0000256" key="7">
    <source>
        <dbReference type="SAM" id="Phobius"/>
    </source>
</evidence>
<dbReference type="EMBL" id="POUB01000002">
    <property type="protein sequence ID" value="PZG02940.1"/>
    <property type="molecule type" value="Genomic_DNA"/>
</dbReference>
<name>A0A2W2DPR7_9ACTN</name>
<dbReference type="PANTHER" id="PTHR34856">
    <property type="entry name" value="PROTEIN NRFD"/>
    <property type="match status" value="1"/>
</dbReference>
<gene>
    <name evidence="8" type="ORF">C1I99_00300</name>
</gene>
<keyword evidence="4 7" id="KW-0812">Transmembrane</keyword>